<evidence type="ECO:0008006" key="3">
    <source>
        <dbReference type="Google" id="ProtNLM"/>
    </source>
</evidence>
<reference evidence="1 2" key="1">
    <citation type="journal article" date="2014" name="Nature">
        <title>An environmental bacterial taxon with a large and distinct metabolic repertoire.</title>
        <authorList>
            <person name="Wilson M.C."/>
            <person name="Mori T."/>
            <person name="Ruckert C."/>
            <person name="Uria A.R."/>
            <person name="Helf M.J."/>
            <person name="Takada K."/>
            <person name="Gernert C."/>
            <person name="Steffens U.A."/>
            <person name="Heycke N."/>
            <person name="Schmitt S."/>
            <person name="Rinke C."/>
            <person name="Helfrich E.J."/>
            <person name="Brachmann A.O."/>
            <person name="Gurgui C."/>
            <person name="Wakimoto T."/>
            <person name="Kracht M."/>
            <person name="Crusemann M."/>
            <person name="Hentschel U."/>
            <person name="Abe I."/>
            <person name="Matsunaga S."/>
            <person name="Kalinowski J."/>
            <person name="Takeyama H."/>
            <person name="Piel J."/>
        </authorList>
    </citation>
    <scope>NUCLEOTIDE SEQUENCE [LARGE SCALE GENOMIC DNA]</scope>
    <source>
        <strain evidence="2">TSY2</strain>
    </source>
</reference>
<dbReference type="Pfam" id="PF01986">
    <property type="entry name" value="DUF123"/>
    <property type="match status" value="1"/>
</dbReference>
<dbReference type="Proteomes" id="UP000019140">
    <property type="component" value="Unassembled WGS sequence"/>
</dbReference>
<evidence type="ECO:0000313" key="2">
    <source>
        <dbReference type="Proteomes" id="UP000019140"/>
    </source>
</evidence>
<dbReference type="AlphaFoldDB" id="W4MBN8"/>
<name>W4MBN8_9BACT</name>
<proteinExistence type="predicted"/>
<dbReference type="PANTHER" id="PTHR37460">
    <property type="entry name" value="ENDONUCLEASE III"/>
    <property type="match status" value="1"/>
</dbReference>
<dbReference type="CDD" id="cd10441">
    <property type="entry name" value="GIY-YIG_COG1833"/>
    <property type="match status" value="1"/>
</dbReference>
<protein>
    <recommendedName>
        <fullName evidence="3">GIY-YIG domain-containing protein</fullName>
    </recommendedName>
</protein>
<dbReference type="HOGENOM" id="CLU_1755488_0_0_7"/>
<dbReference type="InterPro" id="IPR002837">
    <property type="entry name" value="DUF123"/>
</dbReference>
<organism evidence="1 2">
    <name type="scientific">Candidatus Entotheonella gemina</name>
    <dbReference type="NCBI Taxonomy" id="1429439"/>
    <lineage>
        <taxon>Bacteria</taxon>
        <taxon>Pseudomonadati</taxon>
        <taxon>Nitrospinota/Tectimicrobiota group</taxon>
        <taxon>Candidatus Tectimicrobiota</taxon>
        <taxon>Candidatus Entotheonellia</taxon>
        <taxon>Candidatus Entotheonellales</taxon>
        <taxon>Candidatus Entotheonellaceae</taxon>
        <taxon>Candidatus Entotheonella</taxon>
    </lineage>
</organism>
<keyword evidence="2" id="KW-1185">Reference proteome</keyword>
<gene>
    <name evidence="1" type="ORF">ETSY2_10200</name>
</gene>
<sequence>MLWLGAACEAQIGRLGIVRFPRGYYIYAGSVKGGLAMRLHRHVHGASTRHWHIDYLRPQTRILAWSAFAGPHYPECALAQTLLLRGDVVCPRFGASDCSCPAHLVYYPHRVDVVQALQQLAAPTASESPLADLTQPAYWYGGTRAGFPLVQTIGERDHAVHQNARVR</sequence>
<dbReference type="EMBL" id="AZHX01000415">
    <property type="protein sequence ID" value="ETX07615.1"/>
    <property type="molecule type" value="Genomic_DNA"/>
</dbReference>
<comment type="caution">
    <text evidence="1">The sequence shown here is derived from an EMBL/GenBank/DDBJ whole genome shotgun (WGS) entry which is preliminary data.</text>
</comment>
<accession>W4MBN8</accession>
<dbReference type="PANTHER" id="PTHR37460:SF1">
    <property type="entry name" value="ENDONUCLEASE III"/>
    <property type="match status" value="1"/>
</dbReference>
<evidence type="ECO:0000313" key="1">
    <source>
        <dbReference type="EMBL" id="ETX07615.1"/>
    </source>
</evidence>